<dbReference type="InterPro" id="IPR019734">
    <property type="entry name" value="TPR_rpt"/>
</dbReference>
<keyword evidence="3" id="KW-1185">Reference proteome</keyword>
<organism evidence="2 3">
    <name type="scientific">Magnetospirillum moscoviense</name>
    <dbReference type="NCBI Taxonomy" id="1437059"/>
    <lineage>
        <taxon>Bacteria</taxon>
        <taxon>Pseudomonadati</taxon>
        <taxon>Pseudomonadota</taxon>
        <taxon>Alphaproteobacteria</taxon>
        <taxon>Rhodospirillales</taxon>
        <taxon>Rhodospirillaceae</taxon>
        <taxon>Magnetospirillum</taxon>
    </lineage>
</organism>
<dbReference type="Gene3D" id="1.25.40.10">
    <property type="entry name" value="Tetratricopeptide repeat domain"/>
    <property type="match status" value="1"/>
</dbReference>
<accession>A0A178MLQ1</accession>
<protein>
    <submittedName>
        <fullName evidence="2">Uncharacterized protein</fullName>
    </submittedName>
</protein>
<sequence>MNAEDFFIEGLRLAAGGKLAEAAERWAATLAAAPAHAQARFNRVLALGRLGRLEEAAAEAAEGCRHHPTEPSFPAQLGQILARLGRLDQAADSLRRALELGDDPALWWALGLVERDRCAWSQARQALSHVDDRVEARFELAQLLLRDGEWQKGWELWESRLARPQAGEDRWHIPEWTGGELNGLDLLVYGEQGAGDTIQMLRFVPELAERGAIVRLAVHDRLVGLLAGLPGVTQLLPLSAPACAATHRVSIMSLPHRLPAADCRPGAVPYLSAPAAVLTGGGLKVGLVWAGSASFANAGQRHVGRQLLEPLAAIPGTSLYSLQLDQAPNDPAITDLAPGIKDWTDTAGLIAALDLVISVDTGTAHLAGAMGKPVWLLLHKGADWRWGHGTRTDWYPSARLYRQETTGDWRPVLDRVGEDLRKLART</sequence>
<dbReference type="Pfam" id="PF13432">
    <property type="entry name" value="TPR_16"/>
    <property type="match status" value="2"/>
</dbReference>
<evidence type="ECO:0000256" key="1">
    <source>
        <dbReference type="PROSITE-ProRule" id="PRU00339"/>
    </source>
</evidence>
<dbReference type="GO" id="GO:0016757">
    <property type="term" value="F:glycosyltransferase activity"/>
    <property type="evidence" value="ECO:0007669"/>
    <property type="project" value="InterPro"/>
</dbReference>
<dbReference type="Pfam" id="PF01075">
    <property type="entry name" value="Glyco_transf_9"/>
    <property type="match status" value="1"/>
</dbReference>
<dbReference type="Proteomes" id="UP000078543">
    <property type="component" value="Unassembled WGS sequence"/>
</dbReference>
<dbReference type="STRING" id="1437059.A6A05_13405"/>
<dbReference type="RefSeq" id="WP_068501390.1">
    <property type="nucleotide sequence ID" value="NZ_LWQU01000146.1"/>
</dbReference>
<evidence type="ECO:0000313" key="2">
    <source>
        <dbReference type="EMBL" id="OAN49569.1"/>
    </source>
</evidence>
<dbReference type="EMBL" id="LWQU01000146">
    <property type="protein sequence ID" value="OAN49569.1"/>
    <property type="molecule type" value="Genomic_DNA"/>
</dbReference>
<keyword evidence="1" id="KW-0802">TPR repeat</keyword>
<dbReference type="SUPFAM" id="SSF48452">
    <property type="entry name" value="TPR-like"/>
    <property type="match status" value="1"/>
</dbReference>
<dbReference type="PROSITE" id="PS50005">
    <property type="entry name" value="TPR"/>
    <property type="match status" value="1"/>
</dbReference>
<feature type="repeat" description="TPR" evidence="1">
    <location>
        <begin position="71"/>
        <end position="104"/>
    </location>
</feature>
<dbReference type="OrthoDB" id="6193797at2"/>
<dbReference type="Gene3D" id="3.40.50.2000">
    <property type="entry name" value="Glycogen Phosphorylase B"/>
    <property type="match status" value="1"/>
</dbReference>
<dbReference type="SUPFAM" id="SSF53756">
    <property type="entry name" value="UDP-Glycosyltransferase/glycogen phosphorylase"/>
    <property type="match status" value="1"/>
</dbReference>
<evidence type="ECO:0000313" key="3">
    <source>
        <dbReference type="Proteomes" id="UP000078543"/>
    </source>
</evidence>
<dbReference type="InterPro" id="IPR011990">
    <property type="entry name" value="TPR-like_helical_dom_sf"/>
</dbReference>
<comment type="caution">
    <text evidence="2">The sequence shown here is derived from an EMBL/GenBank/DDBJ whole genome shotgun (WGS) entry which is preliminary data.</text>
</comment>
<name>A0A178MLQ1_9PROT</name>
<reference evidence="2 3" key="1">
    <citation type="submission" date="2016-04" db="EMBL/GenBank/DDBJ databases">
        <title>Draft genome sequence of freshwater magnetotactic bacteria Magnetospirillum marisnigri SP-1 and Magnetospirillum moscoviense BB-1.</title>
        <authorList>
            <person name="Koziaeva V."/>
            <person name="Dziuba M.V."/>
            <person name="Ivanov T.M."/>
            <person name="Kuznetsov B."/>
            <person name="Grouzdev D.S."/>
        </authorList>
    </citation>
    <scope>NUCLEOTIDE SEQUENCE [LARGE SCALE GENOMIC DNA]</scope>
    <source>
        <strain evidence="2 3">BB-1</strain>
    </source>
</reference>
<gene>
    <name evidence="2" type="ORF">A6A05_13405</name>
</gene>
<proteinExistence type="predicted"/>
<dbReference type="AlphaFoldDB" id="A0A178MLQ1"/>
<dbReference type="InterPro" id="IPR002201">
    <property type="entry name" value="Glyco_trans_9"/>
</dbReference>